<name>A0A3B0WCS4_9ZZZZ</name>
<protein>
    <submittedName>
        <fullName evidence="1">Uncharacterized protein</fullName>
    </submittedName>
</protein>
<dbReference type="AlphaFoldDB" id="A0A3B0WCS4"/>
<evidence type="ECO:0000313" key="1">
    <source>
        <dbReference type="EMBL" id="VAW42356.1"/>
    </source>
</evidence>
<reference evidence="1" key="1">
    <citation type="submission" date="2018-06" db="EMBL/GenBank/DDBJ databases">
        <authorList>
            <person name="Zhirakovskaya E."/>
        </authorList>
    </citation>
    <scope>NUCLEOTIDE SEQUENCE</scope>
</reference>
<sequence length="53" mass="6261">MKKIRNVVARLAIMKKGGVHDRTNKAKRAKQKQKLQKQIRTDNFGPYSFLYRT</sequence>
<organism evidence="1">
    <name type="scientific">hydrothermal vent metagenome</name>
    <dbReference type="NCBI Taxonomy" id="652676"/>
    <lineage>
        <taxon>unclassified sequences</taxon>
        <taxon>metagenomes</taxon>
        <taxon>ecological metagenomes</taxon>
    </lineage>
</organism>
<proteinExistence type="predicted"/>
<gene>
    <name evidence="1" type="ORF">MNBD_GAMMA01-1119</name>
</gene>
<dbReference type="EMBL" id="UOEW01000358">
    <property type="protein sequence ID" value="VAW42356.1"/>
    <property type="molecule type" value="Genomic_DNA"/>
</dbReference>
<accession>A0A3B0WCS4</accession>